<keyword evidence="3" id="KW-0460">Magnesium</keyword>
<evidence type="ECO:0000259" key="5">
    <source>
        <dbReference type="Pfam" id="PF03328"/>
    </source>
</evidence>
<evidence type="ECO:0000256" key="1">
    <source>
        <dbReference type="ARBA" id="ARBA00001946"/>
    </source>
</evidence>
<evidence type="ECO:0000256" key="4">
    <source>
        <dbReference type="SAM" id="MobiDB-lite"/>
    </source>
</evidence>
<comment type="cofactor">
    <cofactor evidence="1">
        <name>Mg(2+)</name>
        <dbReference type="ChEBI" id="CHEBI:18420"/>
    </cofactor>
</comment>
<organism evidence="6 7">
    <name type="scientific">Phytohabitans suffuscus</name>
    <dbReference type="NCBI Taxonomy" id="624315"/>
    <lineage>
        <taxon>Bacteria</taxon>
        <taxon>Bacillati</taxon>
        <taxon>Actinomycetota</taxon>
        <taxon>Actinomycetes</taxon>
        <taxon>Micromonosporales</taxon>
        <taxon>Micromonosporaceae</taxon>
    </lineage>
</organism>
<feature type="compositionally biased region" description="Low complexity" evidence="4">
    <location>
        <begin position="122"/>
        <end position="138"/>
    </location>
</feature>
<gene>
    <name evidence="6" type="ORF">Psuf_047450</name>
</gene>
<keyword evidence="2" id="KW-0479">Metal-binding</keyword>
<name>A0A6F8YMT9_9ACTN</name>
<keyword evidence="7" id="KW-1185">Reference proteome</keyword>
<dbReference type="EMBL" id="AP022871">
    <property type="protein sequence ID" value="BCB87432.1"/>
    <property type="molecule type" value="Genomic_DNA"/>
</dbReference>
<feature type="region of interest" description="Disordered" evidence="4">
    <location>
        <begin position="104"/>
        <end position="144"/>
    </location>
</feature>
<dbReference type="GO" id="GO:0000287">
    <property type="term" value="F:magnesium ion binding"/>
    <property type="evidence" value="ECO:0007669"/>
    <property type="project" value="TreeGrafter"/>
</dbReference>
<dbReference type="PANTHER" id="PTHR32308">
    <property type="entry name" value="LYASE BETA SUBUNIT, PUTATIVE (AFU_ORTHOLOGUE AFUA_4G13030)-RELATED"/>
    <property type="match status" value="1"/>
</dbReference>
<dbReference type="InterPro" id="IPR040442">
    <property type="entry name" value="Pyrv_kinase-like_dom_sf"/>
</dbReference>
<evidence type="ECO:0000313" key="7">
    <source>
        <dbReference type="Proteomes" id="UP000503011"/>
    </source>
</evidence>
<evidence type="ECO:0000313" key="6">
    <source>
        <dbReference type="EMBL" id="BCB87432.1"/>
    </source>
</evidence>
<reference evidence="6 7" key="1">
    <citation type="submission" date="2020-03" db="EMBL/GenBank/DDBJ databases">
        <title>Whole genome shotgun sequence of Phytohabitans suffuscus NBRC 105367.</title>
        <authorList>
            <person name="Komaki H."/>
            <person name="Tamura T."/>
        </authorList>
    </citation>
    <scope>NUCLEOTIDE SEQUENCE [LARGE SCALE GENOMIC DNA]</scope>
    <source>
        <strain evidence="6 7">NBRC 105367</strain>
    </source>
</reference>
<dbReference type="Proteomes" id="UP000503011">
    <property type="component" value="Chromosome"/>
</dbReference>
<dbReference type="InterPro" id="IPR005000">
    <property type="entry name" value="Aldolase/citrate-lyase_domain"/>
</dbReference>
<dbReference type="SUPFAM" id="SSF51621">
    <property type="entry name" value="Phosphoenolpyruvate/pyruvate domain"/>
    <property type="match status" value="1"/>
</dbReference>
<dbReference type="KEGG" id="psuu:Psuf_047450"/>
<dbReference type="GO" id="GO:0003824">
    <property type="term" value="F:catalytic activity"/>
    <property type="evidence" value="ECO:0007669"/>
    <property type="project" value="InterPro"/>
</dbReference>
<dbReference type="PANTHER" id="PTHR32308:SF10">
    <property type="entry name" value="CITRATE LYASE SUBUNIT BETA"/>
    <property type="match status" value="1"/>
</dbReference>
<evidence type="ECO:0000256" key="3">
    <source>
        <dbReference type="ARBA" id="ARBA00022842"/>
    </source>
</evidence>
<feature type="compositionally biased region" description="Polar residues" evidence="4">
    <location>
        <begin position="110"/>
        <end position="119"/>
    </location>
</feature>
<dbReference type="InterPro" id="IPR015813">
    <property type="entry name" value="Pyrv/PenolPyrv_kinase-like_dom"/>
</dbReference>
<dbReference type="Gene3D" id="3.20.20.60">
    <property type="entry name" value="Phosphoenolpyruvate-binding domains"/>
    <property type="match status" value="1"/>
</dbReference>
<accession>A0A6F8YMT9</accession>
<feature type="domain" description="HpcH/HpaI aldolase/citrate lyase" evidence="5">
    <location>
        <begin position="15"/>
        <end position="103"/>
    </location>
</feature>
<evidence type="ECO:0000256" key="2">
    <source>
        <dbReference type="ARBA" id="ARBA00022723"/>
    </source>
</evidence>
<dbReference type="Pfam" id="PF03328">
    <property type="entry name" value="HpcH_HpaI"/>
    <property type="match status" value="1"/>
</dbReference>
<proteinExistence type="predicted"/>
<dbReference type="AlphaFoldDB" id="A0A6F8YMT9"/>
<reference evidence="6 7" key="2">
    <citation type="submission" date="2020-03" db="EMBL/GenBank/DDBJ databases">
        <authorList>
            <person name="Ichikawa N."/>
            <person name="Kimura A."/>
            <person name="Kitahashi Y."/>
            <person name="Uohara A."/>
        </authorList>
    </citation>
    <scope>NUCLEOTIDE SEQUENCE [LARGE SCALE GENOMIC DNA]</scope>
    <source>
        <strain evidence="6 7">NBRC 105367</strain>
    </source>
</reference>
<protein>
    <recommendedName>
        <fullName evidence="5">HpcH/HpaI aldolase/citrate lyase domain-containing protein</fullName>
    </recommendedName>
</protein>
<sequence length="144" mass="15109">MHVRIATASDVPAVRGATGLRLPKIETPEQVRAIADLTEAELHPLIESAAGVENAYRIATAHPAVAGIALGEADLRSDLGISDEAALAWPRGRIVVAARAAGLPHPRCPSTRTSPTWTDWQPPAAWAAGRASSAAPRSTHASYR</sequence>
<dbReference type="GO" id="GO:0006107">
    <property type="term" value="P:oxaloacetate metabolic process"/>
    <property type="evidence" value="ECO:0007669"/>
    <property type="project" value="TreeGrafter"/>
</dbReference>